<feature type="compositionally biased region" description="Low complexity" evidence="1">
    <location>
        <begin position="218"/>
        <end position="232"/>
    </location>
</feature>
<evidence type="ECO:0000313" key="3">
    <source>
        <dbReference type="EMBL" id="KAF2114637.1"/>
    </source>
</evidence>
<feature type="region of interest" description="Disordered" evidence="1">
    <location>
        <begin position="1"/>
        <end position="78"/>
    </location>
</feature>
<reference evidence="3" key="1">
    <citation type="journal article" date="2020" name="Stud. Mycol.">
        <title>101 Dothideomycetes genomes: a test case for predicting lifestyles and emergence of pathogens.</title>
        <authorList>
            <person name="Haridas S."/>
            <person name="Albert R."/>
            <person name="Binder M."/>
            <person name="Bloem J."/>
            <person name="Labutti K."/>
            <person name="Salamov A."/>
            <person name="Andreopoulos B."/>
            <person name="Baker S."/>
            <person name="Barry K."/>
            <person name="Bills G."/>
            <person name="Bluhm B."/>
            <person name="Cannon C."/>
            <person name="Castanera R."/>
            <person name="Culley D."/>
            <person name="Daum C."/>
            <person name="Ezra D."/>
            <person name="Gonzalez J."/>
            <person name="Henrissat B."/>
            <person name="Kuo A."/>
            <person name="Liang C."/>
            <person name="Lipzen A."/>
            <person name="Lutzoni F."/>
            <person name="Magnuson J."/>
            <person name="Mondo S."/>
            <person name="Nolan M."/>
            <person name="Ohm R."/>
            <person name="Pangilinan J."/>
            <person name="Park H.-J."/>
            <person name="Ramirez L."/>
            <person name="Alfaro M."/>
            <person name="Sun H."/>
            <person name="Tritt A."/>
            <person name="Yoshinaga Y."/>
            <person name="Zwiers L.-H."/>
            <person name="Turgeon B."/>
            <person name="Goodwin S."/>
            <person name="Spatafora J."/>
            <person name="Crous P."/>
            <person name="Grigoriev I."/>
        </authorList>
    </citation>
    <scope>NUCLEOTIDE SEQUENCE</scope>
    <source>
        <strain evidence="3">CBS 627.86</strain>
    </source>
</reference>
<name>A0A6A5Z766_9PLEO</name>
<feature type="region of interest" description="Disordered" evidence="1">
    <location>
        <begin position="173"/>
        <end position="281"/>
    </location>
</feature>
<gene>
    <name evidence="3" type="ORF">BDV96DRAFT_688127</name>
</gene>
<feature type="compositionally biased region" description="Basic and acidic residues" evidence="1">
    <location>
        <begin position="259"/>
        <end position="269"/>
    </location>
</feature>
<dbReference type="AlphaFoldDB" id="A0A6A5Z766"/>
<feature type="compositionally biased region" description="Basic and acidic residues" evidence="1">
    <location>
        <begin position="233"/>
        <end position="245"/>
    </location>
</feature>
<evidence type="ECO:0000256" key="1">
    <source>
        <dbReference type="SAM" id="MobiDB-lite"/>
    </source>
</evidence>
<feature type="transmembrane region" description="Helical" evidence="2">
    <location>
        <begin position="125"/>
        <end position="152"/>
    </location>
</feature>
<accession>A0A6A5Z766</accession>
<keyword evidence="2" id="KW-0472">Membrane</keyword>
<feature type="compositionally biased region" description="Basic and acidic residues" evidence="1">
    <location>
        <begin position="61"/>
        <end position="78"/>
    </location>
</feature>
<organism evidence="3 4">
    <name type="scientific">Lophiotrema nucula</name>
    <dbReference type="NCBI Taxonomy" id="690887"/>
    <lineage>
        <taxon>Eukaryota</taxon>
        <taxon>Fungi</taxon>
        <taxon>Dikarya</taxon>
        <taxon>Ascomycota</taxon>
        <taxon>Pezizomycotina</taxon>
        <taxon>Dothideomycetes</taxon>
        <taxon>Pleosporomycetidae</taxon>
        <taxon>Pleosporales</taxon>
        <taxon>Lophiotremataceae</taxon>
        <taxon>Lophiotrema</taxon>
    </lineage>
</organism>
<dbReference type="EMBL" id="ML977325">
    <property type="protein sequence ID" value="KAF2114637.1"/>
    <property type="molecule type" value="Genomic_DNA"/>
</dbReference>
<protein>
    <submittedName>
        <fullName evidence="3">Uncharacterized protein</fullName>
    </submittedName>
</protein>
<evidence type="ECO:0000256" key="2">
    <source>
        <dbReference type="SAM" id="Phobius"/>
    </source>
</evidence>
<evidence type="ECO:0000313" key="4">
    <source>
        <dbReference type="Proteomes" id="UP000799770"/>
    </source>
</evidence>
<proteinExistence type="predicted"/>
<keyword evidence="2" id="KW-1133">Transmembrane helix</keyword>
<keyword evidence="4" id="KW-1185">Reference proteome</keyword>
<sequence length="281" mass="30331">MSHPDRCSTDITERGPPSPAPTYRSTFHDKKDVASLTPNPAASSSSSSPWPLKHGNSPYMGDEKTMYSSDEKKSHKNNGDDIELVEEPFDIHHPHYIPPAQYEAPPPERPVTLPRRRSRYPPLKIIIPWVLFAIFFLLSAWYTSIAFGVRLFTHLNPQKPIRIIINDGVPGVSSSPDTPVVITGTVKPLPPPPTPTPTSKGLVPGNGVDPDLGSNTVTTKPPGSSSTAAASSKKLDSRDTDDPFRRLFTAPAPGVGRPKGADGGKRGVDGKFSGFVTVTLK</sequence>
<dbReference type="Proteomes" id="UP000799770">
    <property type="component" value="Unassembled WGS sequence"/>
</dbReference>
<dbReference type="OrthoDB" id="3799173at2759"/>
<keyword evidence="2" id="KW-0812">Transmembrane</keyword>
<feature type="compositionally biased region" description="Basic and acidic residues" evidence="1">
    <location>
        <begin position="1"/>
        <end position="13"/>
    </location>
</feature>